<protein>
    <submittedName>
        <fullName evidence="4">NADP-dependent 3-hydroxy acid dehydrogenase YdfG</fullName>
    </submittedName>
</protein>
<gene>
    <name evidence="4" type="ORF">SAMN05444167_3508</name>
</gene>
<dbReference type="Pfam" id="PF00106">
    <property type="entry name" value="adh_short"/>
    <property type="match status" value="1"/>
</dbReference>
<dbReference type="PANTHER" id="PTHR42901:SF1">
    <property type="entry name" value="ALCOHOL DEHYDROGENASE"/>
    <property type="match status" value="1"/>
</dbReference>
<dbReference type="Gene3D" id="3.40.50.720">
    <property type="entry name" value="NAD(P)-binding Rossmann-like Domain"/>
    <property type="match status" value="1"/>
</dbReference>
<name>A0A1G7PHE5_9BACT</name>
<evidence type="ECO:0000313" key="4">
    <source>
        <dbReference type="EMBL" id="SDF85657.1"/>
    </source>
</evidence>
<dbReference type="PRINTS" id="PR00081">
    <property type="entry name" value="GDHRDH"/>
</dbReference>
<dbReference type="InterPro" id="IPR036291">
    <property type="entry name" value="NAD(P)-bd_dom_sf"/>
</dbReference>
<dbReference type="SMART" id="SM00822">
    <property type="entry name" value="PKS_KR"/>
    <property type="match status" value="1"/>
</dbReference>
<organism evidence="4 5">
    <name type="scientific">Terriglobus roseus</name>
    <dbReference type="NCBI Taxonomy" id="392734"/>
    <lineage>
        <taxon>Bacteria</taxon>
        <taxon>Pseudomonadati</taxon>
        <taxon>Acidobacteriota</taxon>
        <taxon>Terriglobia</taxon>
        <taxon>Terriglobales</taxon>
        <taxon>Acidobacteriaceae</taxon>
        <taxon>Terriglobus</taxon>
    </lineage>
</organism>
<dbReference type="SUPFAM" id="SSF51735">
    <property type="entry name" value="NAD(P)-binding Rossmann-fold domains"/>
    <property type="match status" value="1"/>
</dbReference>
<evidence type="ECO:0000313" key="5">
    <source>
        <dbReference type="Proteomes" id="UP000182427"/>
    </source>
</evidence>
<evidence type="ECO:0000259" key="3">
    <source>
        <dbReference type="SMART" id="SM00822"/>
    </source>
</evidence>
<feature type="domain" description="Ketoreductase" evidence="3">
    <location>
        <begin position="8"/>
        <end position="180"/>
    </location>
</feature>
<dbReference type="Proteomes" id="UP000182427">
    <property type="component" value="Chromosome I"/>
</dbReference>
<dbReference type="GO" id="GO:0016491">
    <property type="term" value="F:oxidoreductase activity"/>
    <property type="evidence" value="ECO:0007669"/>
    <property type="project" value="UniProtKB-KW"/>
</dbReference>
<dbReference type="PANTHER" id="PTHR42901">
    <property type="entry name" value="ALCOHOL DEHYDROGENASE"/>
    <property type="match status" value="1"/>
</dbReference>
<sequence>MSESLQGKVVLVVGASSGIGQATAELAAREGAVVVAVARREDRLIAMKQQLASEGITLHVRKADVTSLEEMQAMVADVEKNIGNIAIAVYASGTNTPQRAMKVMPPAVWNEVLEVNLTGAFHLAHAVLPGMRSAGAGHIVFVSSTAGAIADLSGAAYQASKRGVLGLAHAIRLEERMNGIRTCCLMPGLTNTELVEKRPEKLSADTLEKALQPKDVAETIVHVMKTPAHVTITELLMVPSQA</sequence>
<dbReference type="EMBL" id="LT629690">
    <property type="protein sequence ID" value="SDF85657.1"/>
    <property type="molecule type" value="Genomic_DNA"/>
</dbReference>
<dbReference type="RefSeq" id="WP_083346287.1">
    <property type="nucleotide sequence ID" value="NZ_LT629690.1"/>
</dbReference>
<accession>A0A1G7PHE5</accession>
<dbReference type="AlphaFoldDB" id="A0A1G7PHE5"/>
<dbReference type="CDD" id="cd05233">
    <property type="entry name" value="SDR_c"/>
    <property type="match status" value="1"/>
</dbReference>
<evidence type="ECO:0000256" key="1">
    <source>
        <dbReference type="ARBA" id="ARBA00006484"/>
    </source>
</evidence>
<proteinExistence type="inferred from homology"/>
<keyword evidence="2" id="KW-0560">Oxidoreductase</keyword>
<comment type="similarity">
    <text evidence="1">Belongs to the short-chain dehydrogenases/reductases (SDR) family.</text>
</comment>
<dbReference type="OrthoDB" id="9808814at2"/>
<reference evidence="4 5" key="1">
    <citation type="submission" date="2016-10" db="EMBL/GenBank/DDBJ databases">
        <authorList>
            <person name="de Groot N.N."/>
        </authorList>
    </citation>
    <scope>NUCLEOTIDE SEQUENCE [LARGE SCALE GENOMIC DNA]</scope>
    <source>
        <strain evidence="4 5">GAS232</strain>
    </source>
</reference>
<dbReference type="InterPro" id="IPR057326">
    <property type="entry name" value="KR_dom"/>
</dbReference>
<dbReference type="InterPro" id="IPR002347">
    <property type="entry name" value="SDR_fam"/>
</dbReference>
<keyword evidence="5" id="KW-1185">Reference proteome</keyword>
<evidence type="ECO:0000256" key="2">
    <source>
        <dbReference type="ARBA" id="ARBA00023002"/>
    </source>
</evidence>